<dbReference type="Proteomes" id="UP000192761">
    <property type="component" value="Unassembled WGS sequence"/>
</dbReference>
<keyword evidence="4 9" id="KW-0812">Transmembrane</keyword>
<dbReference type="STRING" id="1121001.SAMN02745857_02898"/>
<dbReference type="GO" id="GO:0005886">
    <property type="term" value="C:plasma membrane"/>
    <property type="evidence" value="ECO:0007669"/>
    <property type="project" value="UniProtKB-SubCell"/>
</dbReference>
<dbReference type="SUPFAM" id="SSF56954">
    <property type="entry name" value="Outer membrane efflux proteins (OEP)"/>
    <property type="match status" value="1"/>
</dbReference>
<keyword evidence="6 9" id="KW-0472">Membrane</keyword>
<comment type="subcellular location">
    <subcellularLocation>
        <location evidence="9">Cell membrane</location>
        <topology evidence="9">Lipid-anchor</topology>
    </subcellularLocation>
    <subcellularLocation>
        <location evidence="1">Membrane</location>
    </subcellularLocation>
</comment>
<dbReference type="Gene3D" id="1.20.1600.10">
    <property type="entry name" value="Outer membrane efflux proteins (OEP)"/>
    <property type="match status" value="1"/>
</dbReference>
<keyword evidence="8 9" id="KW-0449">Lipoprotein</keyword>
<evidence type="ECO:0000256" key="4">
    <source>
        <dbReference type="ARBA" id="ARBA00022692"/>
    </source>
</evidence>
<evidence type="ECO:0000256" key="1">
    <source>
        <dbReference type="ARBA" id="ARBA00004370"/>
    </source>
</evidence>
<organism evidence="10 11">
    <name type="scientific">Andreprevotia lacus DSM 23236</name>
    <dbReference type="NCBI Taxonomy" id="1121001"/>
    <lineage>
        <taxon>Bacteria</taxon>
        <taxon>Pseudomonadati</taxon>
        <taxon>Pseudomonadota</taxon>
        <taxon>Betaproteobacteria</taxon>
        <taxon>Neisseriales</taxon>
        <taxon>Chitinibacteraceae</taxon>
        <taxon>Andreprevotia</taxon>
    </lineage>
</organism>
<dbReference type="AlphaFoldDB" id="A0A1W1XUF0"/>
<keyword evidence="11" id="KW-1185">Reference proteome</keyword>
<keyword evidence="7 9" id="KW-0564">Palmitate</keyword>
<keyword evidence="3 9" id="KW-1134">Transmembrane beta strand</keyword>
<dbReference type="Gene3D" id="2.20.200.10">
    <property type="entry name" value="Outer membrane efflux proteins (OEP)"/>
    <property type="match status" value="1"/>
</dbReference>
<keyword evidence="5 9" id="KW-0732">Signal</keyword>
<feature type="signal peptide" evidence="9">
    <location>
        <begin position="1"/>
        <end position="26"/>
    </location>
</feature>
<comment type="similarity">
    <text evidence="2 9">Belongs to the outer membrane factor (OMF) (TC 1.B.17) family.</text>
</comment>
<evidence type="ECO:0000256" key="7">
    <source>
        <dbReference type="ARBA" id="ARBA00023139"/>
    </source>
</evidence>
<gene>
    <name evidence="10" type="ORF">SAMN02745857_02898</name>
</gene>
<proteinExistence type="inferred from homology"/>
<sequence>MNYLKINKLPSVLTPLAIALLLAACAAIPPESDTLQQRDAAGVQLASGIKLAREGWPAARWWTRYDDAQLTGLIDAALKDAPSLATTATRVRTAEAAVATQHAADGLNVTADAAINRQRYSANGMFPPPIGGTWFTDYSATLRASYDFDFWGKHKAAIAAAVGDVNANRADLAQAEQVLAATVAQTYYKLQADWARLAVLREQRSQQVALNELRKKRVDRGLDPITTRQAAQGDLAVTDRQIAMLESQAGQDREALRALIGGDAKALADLKARPLPKADSAAPASLGFALLAHRADLQAARWRVESNLSRIESAKAAFYPTIEISASFGLDSIDTSNLINWESRAASFMPSISLPIFDSGRLAAQLGTQRAKRDEAIADYNQALVNAVRDVAQQIVAAQGLEAQTRAQADGQRAADAQLKAATARLKTGLVDRSAQIQAQLAVLGQRDLALQLQQARLDTDIALTRALGGGYSAPAQTAAAE</sequence>
<feature type="chain" id="PRO_5011834442" evidence="9">
    <location>
        <begin position="27"/>
        <end position="482"/>
    </location>
</feature>
<reference evidence="10 11" key="1">
    <citation type="submission" date="2017-04" db="EMBL/GenBank/DDBJ databases">
        <authorList>
            <person name="Afonso C.L."/>
            <person name="Miller P.J."/>
            <person name="Scott M.A."/>
            <person name="Spackman E."/>
            <person name="Goraichik I."/>
            <person name="Dimitrov K.M."/>
            <person name="Suarez D.L."/>
            <person name="Swayne D.E."/>
        </authorList>
    </citation>
    <scope>NUCLEOTIDE SEQUENCE [LARGE SCALE GENOMIC DNA]</scope>
    <source>
        <strain evidence="10 11">DSM 23236</strain>
    </source>
</reference>
<evidence type="ECO:0000256" key="2">
    <source>
        <dbReference type="ARBA" id="ARBA00007613"/>
    </source>
</evidence>
<dbReference type="RefSeq" id="WP_084091522.1">
    <property type="nucleotide sequence ID" value="NZ_FWXD01000017.1"/>
</dbReference>
<dbReference type="OrthoDB" id="9770517at2"/>
<name>A0A1W1XUF0_9NEIS</name>
<dbReference type="InterPro" id="IPR003423">
    <property type="entry name" value="OMP_efflux"/>
</dbReference>
<dbReference type="PROSITE" id="PS51257">
    <property type="entry name" value="PROKAR_LIPOPROTEIN"/>
    <property type="match status" value="1"/>
</dbReference>
<evidence type="ECO:0000256" key="6">
    <source>
        <dbReference type="ARBA" id="ARBA00023136"/>
    </source>
</evidence>
<dbReference type="InterPro" id="IPR010131">
    <property type="entry name" value="MdtP/NodT-like"/>
</dbReference>
<evidence type="ECO:0000256" key="3">
    <source>
        <dbReference type="ARBA" id="ARBA00022452"/>
    </source>
</evidence>
<dbReference type="EMBL" id="FWXD01000017">
    <property type="protein sequence ID" value="SMC27526.1"/>
    <property type="molecule type" value="Genomic_DNA"/>
</dbReference>
<evidence type="ECO:0000313" key="10">
    <source>
        <dbReference type="EMBL" id="SMC27526.1"/>
    </source>
</evidence>
<dbReference type="GO" id="GO:0015562">
    <property type="term" value="F:efflux transmembrane transporter activity"/>
    <property type="evidence" value="ECO:0007669"/>
    <property type="project" value="InterPro"/>
</dbReference>
<evidence type="ECO:0000256" key="8">
    <source>
        <dbReference type="ARBA" id="ARBA00023288"/>
    </source>
</evidence>
<dbReference type="Pfam" id="PF02321">
    <property type="entry name" value="OEP"/>
    <property type="match status" value="2"/>
</dbReference>
<evidence type="ECO:0000313" key="11">
    <source>
        <dbReference type="Proteomes" id="UP000192761"/>
    </source>
</evidence>
<evidence type="ECO:0000256" key="5">
    <source>
        <dbReference type="ARBA" id="ARBA00022729"/>
    </source>
</evidence>
<dbReference type="NCBIfam" id="TIGR01845">
    <property type="entry name" value="outer_NodT"/>
    <property type="match status" value="1"/>
</dbReference>
<dbReference type="PANTHER" id="PTHR30203">
    <property type="entry name" value="OUTER MEMBRANE CATION EFFLUX PROTEIN"/>
    <property type="match status" value="1"/>
</dbReference>
<accession>A0A1W1XUF0</accession>
<evidence type="ECO:0000256" key="9">
    <source>
        <dbReference type="RuleBase" id="RU362097"/>
    </source>
</evidence>
<protein>
    <submittedName>
        <fullName evidence="10">Outer membrane protein, multidrug efflux system</fullName>
    </submittedName>
</protein>
<dbReference type="PANTHER" id="PTHR30203:SF20">
    <property type="entry name" value="MULTIDRUG RESISTANCE OUTER MEMBRANE PROTEIN MDTP-RELATED"/>
    <property type="match status" value="1"/>
</dbReference>